<reference evidence="1 2" key="1">
    <citation type="submission" date="2016-01" db="EMBL/GenBank/DDBJ databases">
        <title>Highly variable Streptococcus oralis are common among viridans streptococci isolated from primates.</title>
        <authorList>
            <person name="Denapaite D."/>
            <person name="Rieger M."/>
            <person name="Koendgen S."/>
            <person name="Brueckner R."/>
            <person name="Ochigava I."/>
            <person name="Kappeler P."/>
            <person name="Maetz-Rensing K."/>
            <person name="Leendertz F."/>
            <person name="Hakenbeck R."/>
        </authorList>
    </citation>
    <scope>NUCLEOTIDE SEQUENCE [LARGE SCALE GENOMIC DNA]</scope>
    <source>
        <strain evidence="1 2">DD21</strain>
    </source>
</reference>
<evidence type="ECO:0000313" key="2">
    <source>
        <dbReference type="Proteomes" id="UP000070053"/>
    </source>
</evidence>
<dbReference type="RefSeq" id="WP_061454372.1">
    <property type="nucleotide sequence ID" value="NZ_JAKUWC010000006.1"/>
</dbReference>
<dbReference type="OrthoDB" id="2235263at2"/>
<comment type="caution">
    <text evidence="1">The sequence shown here is derived from an EMBL/GenBank/DDBJ whole genome shotgun (WGS) entry which is preliminary data.</text>
</comment>
<dbReference type="EMBL" id="LQZP01000359">
    <property type="protein sequence ID" value="KXT90079.1"/>
    <property type="molecule type" value="Genomic_DNA"/>
</dbReference>
<gene>
    <name evidence="1" type="ORF">SORDD21_01468</name>
</gene>
<sequence length="162" mass="18533">MSMTKKSNWNLGCSLVLVVVLAASFLFYLWAQNLGKYTLQPGESANFTVNPRTHDVEYYSELILKKNDTNKLKLSGKKVWFEMHGDIFYDVEGQKLVRSHHSEDVDEELPNNQKDITLVQDGIVVSYKGEKVFNVTNNKSYTITITNVDDKPAHFEAQVVDR</sequence>
<accession>A0A139PIB1</accession>
<name>A0A139PIB1_STROR</name>
<dbReference type="PATRIC" id="fig|1303.81.peg.1798"/>
<dbReference type="AlphaFoldDB" id="A0A139PIB1"/>
<proteinExistence type="predicted"/>
<protein>
    <submittedName>
        <fullName evidence="1">Uncharacterized protein</fullName>
    </submittedName>
</protein>
<dbReference type="Proteomes" id="UP000070053">
    <property type="component" value="Unassembled WGS sequence"/>
</dbReference>
<organism evidence="1 2">
    <name type="scientific">Streptococcus oralis</name>
    <dbReference type="NCBI Taxonomy" id="1303"/>
    <lineage>
        <taxon>Bacteria</taxon>
        <taxon>Bacillati</taxon>
        <taxon>Bacillota</taxon>
        <taxon>Bacilli</taxon>
        <taxon>Lactobacillales</taxon>
        <taxon>Streptococcaceae</taxon>
        <taxon>Streptococcus</taxon>
    </lineage>
</organism>
<evidence type="ECO:0000313" key="1">
    <source>
        <dbReference type="EMBL" id="KXT90079.1"/>
    </source>
</evidence>